<keyword evidence="2" id="KW-1185">Reference proteome</keyword>
<name>A0ACB9R8H2_9MYRT</name>
<reference evidence="2" key="1">
    <citation type="journal article" date="2023" name="Front. Plant Sci.">
        <title>Chromosomal-level genome assembly of Melastoma candidum provides insights into trichome evolution.</title>
        <authorList>
            <person name="Zhong Y."/>
            <person name="Wu W."/>
            <person name="Sun C."/>
            <person name="Zou P."/>
            <person name="Liu Y."/>
            <person name="Dai S."/>
            <person name="Zhou R."/>
        </authorList>
    </citation>
    <scope>NUCLEOTIDE SEQUENCE [LARGE SCALE GENOMIC DNA]</scope>
</reference>
<dbReference type="EMBL" id="CM042883">
    <property type="protein sequence ID" value="KAI4373939.1"/>
    <property type="molecule type" value="Genomic_DNA"/>
</dbReference>
<sequence>MEQSLLFLRIRRLELSGVDDFLKWASDPRVTRYLRPGTGDGRCRAHMSYAIVAEHWGKGVATTALRMVVPRVFGEFPEVCRVEAFVEVGNWASERVLEKVGW</sequence>
<accession>A0ACB9R8H2</accession>
<gene>
    <name evidence="1" type="ORF">MLD38_011996</name>
</gene>
<organism evidence="1 2">
    <name type="scientific">Melastoma candidum</name>
    <dbReference type="NCBI Taxonomy" id="119954"/>
    <lineage>
        <taxon>Eukaryota</taxon>
        <taxon>Viridiplantae</taxon>
        <taxon>Streptophyta</taxon>
        <taxon>Embryophyta</taxon>
        <taxon>Tracheophyta</taxon>
        <taxon>Spermatophyta</taxon>
        <taxon>Magnoliopsida</taxon>
        <taxon>eudicotyledons</taxon>
        <taxon>Gunneridae</taxon>
        <taxon>Pentapetalae</taxon>
        <taxon>rosids</taxon>
        <taxon>malvids</taxon>
        <taxon>Myrtales</taxon>
        <taxon>Melastomataceae</taxon>
        <taxon>Melastomatoideae</taxon>
        <taxon>Melastomateae</taxon>
        <taxon>Melastoma</taxon>
    </lineage>
</organism>
<dbReference type="Proteomes" id="UP001057402">
    <property type="component" value="Chromosome 4"/>
</dbReference>
<proteinExistence type="predicted"/>
<protein>
    <submittedName>
        <fullName evidence="1">Uncharacterized protein</fullName>
    </submittedName>
</protein>
<comment type="caution">
    <text evidence="1">The sequence shown here is derived from an EMBL/GenBank/DDBJ whole genome shotgun (WGS) entry which is preliminary data.</text>
</comment>
<evidence type="ECO:0000313" key="1">
    <source>
        <dbReference type="EMBL" id="KAI4373939.1"/>
    </source>
</evidence>
<evidence type="ECO:0000313" key="2">
    <source>
        <dbReference type="Proteomes" id="UP001057402"/>
    </source>
</evidence>